<name>A0A0F3K483_9GAMM</name>
<dbReference type="CDD" id="cd06170">
    <property type="entry name" value="LuxR_C_like"/>
    <property type="match status" value="1"/>
</dbReference>
<dbReference type="AlphaFoldDB" id="A0A0F3K483"/>
<evidence type="ECO:0008006" key="8">
    <source>
        <dbReference type="Google" id="ProtNLM"/>
    </source>
</evidence>
<dbReference type="CDD" id="cd17535">
    <property type="entry name" value="REC_NarL-like"/>
    <property type="match status" value="1"/>
</dbReference>
<evidence type="ECO:0000256" key="3">
    <source>
        <dbReference type="PROSITE-ProRule" id="PRU00169"/>
    </source>
</evidence>
<dbReference type="Gene3D" id="1.10.10.10">
    <property type="entry name" value="Winged helix-like DNA-binding domain superfamily/Winged helix DNA-binding domain"/>
    <property type="match status" value="1"/>
</dbReference>
<dbReference type="OrthoDB" id="5945638at2"/>
<protein>
    <recommendedName>
        <fullName evidence="8">LuxR family two component transcriptional regulator</fullName>
    </recommendedName>
</protein>
<organism evidence="6 7">
    <name type="scientific">Luteibacter yeojuensis</name>
    <dbReference type="NCBI Taxonomy" id="345309"/>
    <lineage>
        <taxon>Bacteria</taxon>
        <taxon>Pseudomonadati</taxon>
        <taxon>Pseudomonadota</taxon>
        <taxon>Gammaproteobacteria</taxon>
        <taxon>Lysobacterales</taxon>
        <taxon>Rhodanobacteraceae</taxon>
        <taxon>Luteibacter</taxon>
    </lineage>
</organism>
<dbReference type="PANTHER" id="PTHR43214">
    <property type="entry name" value="TWO-COMPONENT RESPONSE REGULATOR"/>
    <property type="match status" value="1"/>
</dbReference>
<dbReference type="PROSITE" id="PS50110">
    <property type="entry name" value="RESPONSE_REGULATORY"/>
    <property type="match status" value="1"/>
</dbReference>
<dbReference type="Pfam" id="PF00072">
    <property type="entry name" value="Response_reg"/>
    <property type="match status" value="1"/>
</dbReference>
<dbReference type="GO" id="GO:0006355">
    <property type="term" value="P:regulation of DNA-templated transcription"/>
    <property type="evidence" value="ECO:0007669"/>
    <property type="project" value="InterPro"/>
</dbReference>
<evidence type="ECO:0000313" key="7">
    <source>
        <dbReference type="Proteomes" id="UP000033651"/>
    </source>
</evidence>
<accession>A0A0F3K483</accession>
<dbReference type="SUPFAM" id="SSF46894">
    <property type="entry name" value="C-terminal effector domain of the bipartite response regulators"/>
    <property type="match status" value="1"/>
</dbReference>
<dbReference type="Gene3D" id="3.40.50.2300">
    <property type="match status" value="1"/>
</dbReference>
<dbReference type="InterPro" id="IPR058245">
    <property type="entry name" value="NreC/VraR/RcsB-like_REC"/>
</dbReference>
<dbReference type="InterPro" id="IPR036388">
    <property type="entry name" value="WH-like_DNA-bd_sf"/>
</dbReference>
<dbReference type="PATRIC" id="fig|345309.4.peg.3726"/>
<dbReference type="InterPro" id="IPR016032">
    <property type="entry name" value="Sig_transdc_resp-reg_C-effctor"/>
</dbReference>
<proteinExistence type="predicted"/>
<dbReference type="SMART" id="SM00448">
    <property type="entry name" value="REC"/>
    <property type="match status" value="1"/>
</dbReference>
<dbReference type="InterPro" id="IPR000792">
    <property type="entry name" value="Tscrpt_reg_LuxR_C"/>
</dbReference>
<evidence type="ECO:0000256" key="1">
    <source>
        <dbReference type="ARBA" id="ARBA00022553"/>
    </source>
</evidence>
<dbReference type="Pfam" id="PF00196">
    <property type="entry name" value="GerE"/>
    <property type="match status" value="1"/>
</dbReference>
<evidence type="ECO:0000259" key="4">
    <source>
        <dbReference type="PROSITE" id="PS50043"/>
    </source>
</evidence>
<dbReference type="GO" id="GO:0003677">
    <property type="term" value="F:DNA binding"/>
    <property type="evidence" value="ECO:0007669"/>
    <property type="project" value="UniProtKB-KW"/>
</dbReference>
<dbReference type="InterPro" id="IPR001789">
    <property type="entry name" value="Sig_transdc_resp-reg_receiver"/>
</dbReference>
<feature type="domain" description="HTH luxR-type" evidence="4">
    <location>
        <begin position="145"/>
        <end position="210"/>
    </location>
</feature>
<dbReference type="InterPro" id="IPR039420">
    <property type="entry name" value="WalR-like"/>
</dbReference>
<dbReference type="SMART" id="SM00421">
    <property type="entry name" value="HTH_LUXR"/>
    <property type="match status" value="1"/>
</dbReference>
<keyword evidence="1 3" id="KW-0597">Phosphoprotein</keyword>
<evidence type="ECO:0000256" key="2">
    <source>
        <dbReference type="ARBA" id="ARBA00023125"/>
    </source>
</evidence>
<dbReference type="PRINTS" id="PR00038">
    <property type="entry name" value="HTHLUXR"/>
</dbReference>
<dbReference type="SUPFAM" id="SSF52172">
    <property type="entry name" value="CheY-like"/>
    <property type="match status" value="1"/>
</dbReference>
<keyword evidence="2" id="KW-0238">DNA-binding</keyword>
<feature type="modified residue" description="4-aspartylphosphate" evidence="3">
    <location>
        <position position="54"/>
    </location>
</feature>
<gene>
    <name evidence="6" type="ORF">VI08_19315</name>
</gene>
<dbReference type="InterPro" id="IPR011006">
    <property type="entry name" value="CheY-like_superfamily"/>
</dbReference>
<dbReference type="GO" id="GO:0000160">
    <property type="term" value="P:phosphorelay signal transduction system"/>
    <property type="evidence" value="ECO:0007669"/>
    <property type="project" value="InterPro"/>
</dbReference>
<dbReference type="Proteomes" id="UP000033651">
    <property type="component" value="Unassembled WGS sequence"/>
</dbReference>
<keyword evidence="7" id="KW-1185">Reference proteome</keyword>
<dbReference type="PANTHER" id="PTHR43214:SF17">
    <property type="entry name" value="TRANSCRIPTIONAL REGULATORY PROTEIN RCSB"/>
    <property type="match status" value="1"/>
</dbReference>
<dbReference type="RefSeq" id="WP_045831278.1">
    <property type="nucleotide sequence ID" value="NZ_JZRB01000062.1"/>
</dbReference>
<comment type="caution">
    <text evidence="6">The sequence shown here is derived from an EMBL/GenBank/DDBJ whole genome shotgun (WGS) entry which is preliminary data.</text>
</comment>
<feature type="domain" description="Response regulatory" evidence="5">
    <location>
        <begin position="4"/>
        <end position="122"/>
    </location>
</feature>
<reference evidence="6 7" key="1">
    <citation type="submission" date="2015-03" db="EMBL/GenBank/DDBJ databases">
        <title>Draft genome sequence of Luteibacter yeojuensis strain SU11.</title>
        <authorList>
            <person name="Sulaiman J."/>
            <person name="Priya K."/>
            <person name="Chan K.-G."/>
        </authorList>
    </citation>
    <scope>NUCLEOTIDE SEQUENCE [LARGE SCALE GENOMIC DNA]</scope>
    <source>
        <strain evidence="6 7">SU11</strain>
    </source>
</reference>
<dbReference type="EMBL" id="JZRB01000062">
    <property type="protein sequence ID" value="KJV26018.1"/>
    <property type="molecule type" value="Genomic_DNA"/>
</dbReference>
<sequence length="237" mass="25348">MSCTVVIADDQPVVVAGVEAVLKKHRYDVVACVNDTDTFVQVMDDIDVEVVVIDPSLPEGKHPDGVALLRRVRSTRPDVGIVVMAPLGDLAILRAGQDLGVAGLFDKRCSLRDMPLAVHAASIGRNYTSPSIRRAFHDVDTGNGFGAGPNRLSPRELEVIRAYAQGLSLVEVGKLMGRSVKTISRQKRAAMTKLGLVNDAQFYQYLASVRSGLVDMHALGAADASAQPPPRGRPAKA</sequence>
<evidence type="ECO:0000259" key="5">
    <source>
        <dbReference type="PROSITE" id="PS50110"/>
    </source>
</evidence>
<evidence type="ECO:0000313" key="6">
    <source>
        <dbReference type="EMBL" id="KJV26018.1"/>
    </source>
</evidence>
<dbReference type="PROSITE" id="PS50043">
    <property type="entry name" value="HTH_LUXR_2"/>
    <property type="match status" value="1"/>
</dbReference>